<evidence type="ECO:0000313" key="2">
    <source>
        <dbReference type="EMBL" id="GGU77695.1"/>
    </source>
</evidence>
<dbReference type="GeneID" id="97486274"/>
<accession>A0A1E7MZK4</accession>
<dbReference type="Proteomes" id="UP000610124">
    <property type="component" value="Unassembled WGS sequence"/>
</dbReference>
<protein>
    <recommendedName>
        <fullName evidence="1">SnoaL-like domain-containing protein</fullName>
    </recommendedName>
</protein>
<keyword evidence="4" id="KW-1185">Reference proteome</keyword>
<reference evidence="2" key="5">
    <citation type="submission" date="2020-09" db="EMBL/GenBank/DDBJ databases">
        <authorList>
            <person name="Sun Q."/>
            <person name="Ohkuma M."/>
        </authorList>
    </citation>
    <scope>NUCLEOTIDE SEQUENCE</scope>
    <source>
        <strain evidence="2">JCM 4434</strain>
    </source>
</reference>
<evidence type="ECO:0000313" key="4">
    <source>
        <dbReference type="Proteomes" id="UP000037395"/>
    </source>
</evidence>
<dbReference type="Proteomes" id="UP000037395">
    <property type="component" value="Unassembled WGS sequence"/>
</dbReference>
<evidence type="ECO:0000313" key="3">
    <source>
        <dbReference type="EMBL" id="OEV33872.1"/>
    </source>
</evidence>
<dbReference type="Pfam" id="PF12680">
    <property type="entry name" value="SnoaL_2"/>
    <property type="match status" value="1"/>
</dbReference>
<sequence length="127" mass="14146">MSTMAAPAAFDTRALREGIERCDAEALLALYAEDAELRVVDRKTQPSHPLVMHGRDEIGAMLDDVYSREMTHKLEQVVVEGDHLAFLESCHYPDGVRVLMASMANLRDGRIVDQTSVQAWDESGSEQ</sequence>
<dbReference type="InterPro" id="IPR032710">
    <property type="entry name" value="NTF2-like_dom_sf"/>
</dbReference>
<dbReference type="OrthoDB" id="8087138at2"/>
<organism evidence="3 4">
    <name type="scientific">Kitasatospora aureofaciens</name>
    <name type="common">Streptomyces aureofaciens</name>
    <dbReference type="NCBI Taxonomy" id="1894"/>
    <lineage>
        <taxon>Bacteria</taxon>
        <taxon>Bacillati</taxon>
        <taxon>Actinomycetota</taxon>
        <taxon>Actinomycetes</taxon>
        <taxon>Kitasatosporales</taxon>
        <taxon>Streptomycetaceae</taxon>
        <taxon>Kitasatospora</taxon>
    </lineage>
</organism>
<dbReference type="AlphaFoldDB" id="A0A1E7MZK4"/>
<proteinExistence type="predicted"/>
<reference evidence="3" key="4">
    <citation type="submission" date="2016-08" db="EMBL/GenBank/DDBJ databases">
        <title>Sequencing, Assembly and Comparative Genomics of S. aureofaciens ATCC 10762.</title>
        <authorList>
            <person name="Gradnigo J.S."/>
            <person name="Johnson N."/>
            <person name="Somerville G.A."/>
        </authorList>
    </citation>
    <scope>NUCLEOTIDE SEQUENCE [LARGE SCALE GENOMIC DNA]</scope>
    <source>
        <strain evidence="3">ATCC 10762</strain>
    </source>
</reference>
<dbReference type="KEGG" id="kau:B6264_07315"/>
<comment type="caution">
    <text evidence="3">The sequence shown here is derived from an EMBL/GenBank/DDBJ whole genome shotgun (WGS) entry which is preliminary data.</text>
</comment>
<name>A0A1E7MZK4_KITAU</name>
<dbReference type="SUPFAM" id="SSF54427">
    <property type="entry name" value="NTF2-like"/>
    <property type="match status" value="1"/>
</dbReference>
<reference evidence="2" key="1">
    <citation type="journal article" date="2014" name="Int. J. Syst. Evol. Microbiol.">
        <title>Complete genome sequence of Corynebacterium casei LMG S-19264T (=DSM 44701T), isolated from a smear-ripened cheese.</title>
        <authorList>
            <consortium name="US DOE Joint Genome Institute (JGI-PGF)"/>
            <person name="Walter F."/>
            <person name="Albersmeier A."/>
            <person name="Kalinowski J."/>
            <person name="Ruckert C."/>
        </authorList>
    </citation>
    <scope>NUCLEOTIDE SEQUENCE</scope>
    <source>
        <strain evidence="2">JCM 4434</strain>
    </source>
</reference>
<dbReference type="EMBL" id="BMUB01000006">
    <property type="protein sequence ID" value="GGU77695.1"/>
    <property type="molecule type" value="Genomic_DNA"/>
</dbReference>
<dbReference type="InterPro" id="IPR037401">
    <property type="entry name" value="SnoaL-like"/>
</dbReference>
<dbReference type="EMBL" id="JPRF03000055">
    <property type="protein sequence ID" value="OEV33872.1"/>
    <property type="molecule type" value="Genomic_DNA"/>
</dbReference>
<evidence type="ECO:0000259" key="1">
    <source>
        <dbReference type="Pfam" id="PF12680"/>
    </source>
</evidence>
<feature type="domain" description="SnoaL-like" evidence="1">
    <location>
        <begin position="13"/>
        <end position="113"/>
    </location>
</feature>
<reference evidence="3 4" key="2">
    <citation type="submission" date="2014-07" db="EMBL/GenBank/DDBJ databases">
        <authorList>
            <person name="Zhang J.E."/>
            <person name="Yang H."/>
            <person name="Guo J."/>
            <person name="Deng Z."/>
            <person name="Luo H."/>
            <person name="Luo M."/>
            <person name="Zhao B."/>
        </authorList>
    </citation>
    <scope>NUCLEOTIDE SEQUENCE [LARGE SCALE GENOMIC DNA]</scope>
    <source>
        <strain evidence="3">ATCC 10762</strain>
        <strain evidence="4">ATCC 10762 / DSM 40127 / CCM 3239 / JCM 4008 / LMG 5968 / NBRC 12843 / NCIMB 8234 / A-377</strain>
    </source>
</reference>
<gene>
    <name evidence="2" type="ORF">GCM10010502_32020</name>
    <name evidence="3" type="ORF">HS99_0037330</name>
</gene>
<dbReference type="RefSeq" id="WP_030282181.1">
    <property type="nucleotide sequence ID" value="NZ_BMUB01000006.1"/>
</dbReference>
<dbReference type="Gene3D" id="3.10.450.50">
    <property type="match status" value="1"/>
</dbReference>
<accession>A0A8H9HTQ3</accession>
<reference evidence="4" key="3">
    <citation type="submission" date="2016-08" db="EMBL/GenBank/DDBJ databases">
        <title>Sequencing, assembly and comparative genomics of S. aureofaciens ATCC 10762.</title>
        <authorList>
            <person name="Gradnigo J.S."/>
            <person name="Johnson N."/>
            <person name="Somerville G.A."/>
        </authorList>
    </citation>
    <scope>NUCLEOTIDE SEQUENCE [LARGE SCALE GENOMIC DNA]</scope>
    <source>
        <strain evidence="4">ATCC 10762 / DSM 40127 / CCM 3239 / JCM 4008 / LMG 5968 / NBRC 12843 / NCIMB 8234 / A-377</strain>
    </source>
</reference>